<accession>A0AAN9RTU4</accession>
<feature type="coiled-coil region" evidence="3">
    <location>
        <begin position="491"/>
        <end position="536"/>
    </location>
</feature>
<protein>
    <recommendedName>
        <fullName evidence="7">Protein WEAK CHLOROPLAST MOVEMENT UNDER BLUE LIGHT 1</fullName>
    </recommendedName>
</protein>
<reference evidence="5 6" key="1">
    <citation type="submission" date="2024-01" db="EMBL/GenBank/DDBJ databases">
        <title>The genomes of 5 underutilized Papilionoideae crops provide insights into root nodulation and disease resistanc.</title>
        <authorList>
            <person name="Jiang F."/>
        </authorList>
    </citation>
    <scope>NUCLEOTIDE SEQUENCE [LARGE SCALE GENOMIC DNA]</scope>
    <source>
        <strain evidence="5">DUOXIRENSHENG_FW03</strain>
        <tissue evidence="5">Leaves</tissue>
    </source>
</reference>
<evidence type="ECO:0000313" key="5">
    <source>
        <dbReference type="EMBL" id="KAK7383132.1"/>
    </source>
</evidence>
<feature type="compositionally biased region" description="Polar residues" evidence="4">
    <location>
        <begin position="76"/>
        <end position="96"/>
    </location>
</feature>
<feature type="coiled-coil region" evidence="3">
    <location>
        <begin position="388"/>
        <end position="466"/>
    </location>
</feature>
<keyword evidence="2 3" id="KW-0175">Coiled coil</keyword>
<feature type="coiled-coil region" evidence="3">
    <location>
        <begin position="878"/>
        <end position="905"/>
    </location>
</feature>
<feature type="region of interest" description="Disordered" evidence="4">
    <location>
        <begin position="631"/>
        <end position="653"/>
    </location>
</feature>
<feature type="region of interest" description="Disordered" evidence="4">
    <location>
        <begin position="120"/>
        <end position="180"/>
    </location>
</feature>
<dbReference type="Proteomes" id="UP001386955">
    <property type="component" value="Unassembled WGS sequence"/>
</dbReference>
<feature type="compositionally biased region" description="Polar residues" evidence="4">
    <location>
        <begin position="937"/>
        <end position="946"/>
    </location>
</feature>
<feature type="compositionally biased region" description="Basic and acidic residues" evidence="4">
    <location>
        <begin position="140"/>
        <end position="157"/>
    </location>
</feature>
<feature type="region of interest" description="Disordered" evidence="4">
    <location>
        <begin position="320"/>
        <end position="359"/>
    </location>
</feature>
<feature type="coiled-coil region" evidence="3">
    <location>
        <begin position="716"/>
        <end position="806"/>
    </location>
</feature>
<dbReference type="PANTHER" id="PTHR32054">
    <property type="entry name" value="HEAVY CHAIN, PUTATIVE, EXPRESSED-RELATED-RELATED"/>
    <property type="match status" value="1"/>
</dbReference>
<feature type="compositionally biased region" description="Polar residues" evidence="4">
    <location>
        <begin position="974"/>
        <end position="984"/>
    </location>
</feature>
<dbReference type="PANTHER" id="PTHR32054:SF43">
    <property type="entry name" value="WEB FAMILY PROTEIN-RELATED"/>
    <property type="match status" value="1"/>
</dbReference>
<comment type="similarity">
    <text evidence="1">Belongs to the WEB family.</text>
</comment>
<name>A0AAN9RTU4_PSOTE</name>
<feature type="region of interest" description="Disordered" evidence="4">
    <location>
        <begin position="1"/>
        <end position="23"/>
    </location>
</feature>
<proteinExistence type="inferred from homology"/>
<organism evidence="5 6">
    <name type="scientific">Psophocarpus tetragonolobus</name>
    <name type="common">Winged bean</name>
    <name type="synonym">Dolichos tetragonolobus</name>
    <dbReference type="NCBI Taxonomy" id="3891"/>
    <lineage>
        <taxon>Eukaryota</taxon>
        <taxon>Viridiplantae</taxon>
        <taxon>Streptophyta</taxon>
        <taxon>Embryophyta</taxon>
        <taxon>Tracheophyta</taxon>
        <taxon>Spermatophyta</taxon>
        <taxon>Magnoliopsida</taxon>
        <taxon>eudicotyledons</taxon>
        <taxon>Gunneridae</taxon>
        <taxon>Pentapetalae</taxon>
        <taxon>rosids</taxon>
        <taxon>fabids</taxon>
        <taxon>Fabales</taxon>
        <taxon>Fabaceae</taxon>
        <taxon>Papilionoideae</taxon>
        <taxon>50 kb inversion clade</taxon>
        <taxon>NPAAA clade</taxon>
        <taxon>indigoferoid/millettioid clade</taxon>
        <taxon>Phaseoleae</taxon>
        <taxon>Psophocarpus</taxon>
    </lineage>
</organism>
<evidence type="ECO:0008006" key="7">
    <source>
        <dbReference type="Google" id="ProtNLM"/>
    </source>
</evidence>
<dbReference type="Pfam" id="PF05701">
    <property type="entry name" value="WEMBL"/>
    <property type="match status" value="1"/>
</dbReference>
<feature type="compositionally biased region" description="Basic and acidic residues" evidence="4">
    <location>
        <begin position="921"/>
        <end position="931"/>
    </location>
</feature>
<comment type="caution">
    <text evidence="5">The sequence shown here is derived from an EMBL/GenBank/DDBJ whole genome shotgun (WGS) entry which is preliminary data.</text>
</comment>
<keyword evidence="6" id="KW-1185">Reference proteome</keyword>
<dbReference type="GO" id="GO:0005829">
    <property type="term" value="C:cytosol"/>
    <property type="evidence" value="ECO:0007669"/>
    <property type="project" value="TreeGrafter"/>
</dbReference>
<dbReference type="InterPro" id="IPR008545">
    <property type="entry name" value="Web"/>
</dbReference>
<feature type="coiled-coil region" evidence="3">
    <location>
        <begin position="572"/>
        <end position="623"/>
    </location>
</feature>
<evidence type="ECO:0000256" key="3">
    <source>
        <dbReference type="SAM" id="Coils"/>
    </source>
</evidence>
<dbReference type="GO" id="GO:0009904">
    <property type="term" value="P:chloroplast accumulation movement"/>
    <property type="evidence" value="ECO:0007669"/>
    <property type="project" value="TreeGrafter"/>
</dbReference>
<gene>
    <name evidence="5" type="ORF">VNO78_28803</name>
</gene>
<dbReference type="EMBL" id="JAYMYS010000008">
    <property type="protein sequence ID" value="KAK7383132.1"/>
    <property type="molecule type" value="Genomic_DNA"/>
</dbReference>
<evidence type="ECO:0000256" key="2">
    <source>
        <dbReference type="ARBA" id="ARBA00023054"/>
    </source>
</evidence>
<feature type="region of interest" description="Disordered" evidence="4">
    <location>
        <begin position="974"/>
        <end position="994"/>
    </location>
</feature>
<dbReference type="GO" id="GO:0009903">
    <property type="term" value="P:chloroplast avoidance movement"/>
    <property type="evidence" value="ECO:0007669"/>
    <property type="project" value="TreeGrafter"/>
</dbReference>
<feature type="compositionally biased region" description="Basic and acidic residues" evidence="4">
    <location>
        <begin position="320"/>
        <end position="333"/>
    </location>
</feature>
<evidence type="ECO:0000256" key="4">
    <source>
        <dbReference type="SAM" id="MobiDB-lite"/>
    </source>
</evidence>
<evidence type="ECO:0000313" key="6">
    <source>
        <dbReference type="Proteomes" id="UP001386955"/>
    </source>
</evidence>
<evidence type="ECO:0000256" key="1">
    <source>
        <dbReference type="ARBA" id="ARBA00005485"/>
    </source>
</evidence>
<feature type="compositionally biased region" description="Polar residues" evidence="4">
    <location>
        <begin position="120"/>
        <end position="139"/>
    </location>
</feature>
<feature type="compositionally biased region" description="Polar residues" evidence="4">
    <location>
        <begin position="168"/>
        <end position="180"/>
    </location>
</feature>
<feature type="region of interest" description="Disordered" evidence="4">
    <location>
        <begin position="921"/>
        <end position="959"/>
    </location>
</feature>
<dbReference type="AlphaFoldDB" id="A0AAN9RTU4"/>
<feature type="region of interest" description="Disordered" evidence="4">
    <location>
        <begin position="76"/>
        <end position="97"/>
    </location>
</feature>
<sequence>MEDVEDRPPSDPSSIGAERKSQAETLEEITEVMTPPNNQSSIEFGTHLPVIEFSDLEVSLNTSDGQTVGQDECILSNDSASTPTATIQGTEQSHQGAISIDSEPGASEEEIFNRQQDGLSTATASTDVDNPTNLSTSSSETKELQTDSKELIIEHPQTKVTDVPIENPASTPNVDVTEQSNPGAFPVDFDPGALEGILNRQQDGGSTVGADNQMELSTSSSEEKELLNDHKQVKIESSQTKDTDVAVEVVGSTAVISGNGVNNKINLMDSSSEKIDLQNDHQELKIEPPQTNIADTSVGAVDSPAISDDNQMKLLASSSEKIELQNDQKELKTDPSQTNTNDVAVGAVDSPTKKISARRSHIDTAPPFESVKQAVSKFGGIVDWKAHRVQTVERRKHVEHELEKAQQEIPMYKKKSEAAEHAKVQVLQELDSTKRLIEELKLNLERAQTEERQARQDSELAKLRVEEMEQGIADDSSIAAKAQLEVAKARYTSAITELTTVKEELEALREEYASLVDEKDEAIKRAEEAVASSKQVEKTVEDLTIELIATKEALESAHAAHLEAEEHRIGSIMARDQDSLNWEKELKQAEEELQSLNQKILSAKDLKTKLDTASALLLDLKAELNVYMESKPNHEGDEGVSKGEVEKPEKKTHNEIQEAVASAKKELEQVKLNIEKVTTEVNYLKVAAASLKSELENEKSSFASIRQREGMASITVASLEAELDNTRSEMVLVQMKEKEGREKIAQLPKKLQQAVEEANQANLLAQAAHEELRRVKEEAELAKAGASTMQRKLLAAQKEIEAARASERLAIAATKALQESESFRNNSEVDSSSWVTLSVEEYYHLSKQAYDAEEQANTRVETANYEIEIAKESELKTLQKLNDVNREMAAKRESLKIAMDKAEKAREGKLGIEQELRKWRAEHGQRRKDGELGQGVVKQSSMNPGNSFERHKEANNFGQSISAPIPVRFFSGSKTFAHSNSGPVSSPEAKTGKKKKKSFFPWVLMFFGRKKSHTTHSG</sequence>
<feature type="coiled-coil region" evidence="3">
    <location>
        <begin position="653"/>
        <end position="680"/>
    </location>
</feature>